<feature type="coiled-coil region" evidence="3">
    <location>
        <begin position="1381"/>
        <end position="1408"/>
    </location>
</feature>
<comment type="caution">
    <text evidence="6">The sequence shown here is derived from an EMBL/GenBank/DDBJ whole genome shotgun (WGS) entry which is preliminary data.</text>
</comment>
<dbReference type="GO" id="GO:0005770">
    <property type="term" value="C:late endosome"/>
    <property type="evidence" value="ECO:0007669"/>
    <property type="project" value="TreeGrafter"/>
</dbReference>
<keyword evidence="3" id="KW-0175">Coiled coil</keyword>
<protein>
    <submittedName>
        <fullName evidence="6">Vacuolar sorting-associated 8-like protein</fullName>
    </submittedName>
</protein>
<evidence type="ECO:0000256" key="4">
    <source>
        <dbReference type="SAM" id="MobiDB-lite"/>
    </source>
</evidence>
<dbReference type="InterPro" id="IPR001680">
    <property type="entry name" value="WD40_rpt"/>
</dbReference>
<proteinExistence type="inferred from homology"/>
<dbReference type="STRING" id="3076.A0A2P6TBI6"/>
<feature type="region of interest" description="Disordered" evidence="4">
    <location>
        <begin position="427"/>
        <end position="455"/>
    </location>
</feature>
<feature type="compositionally biased region" description="Low complexity" evidence="4">
    <location>
        <begin position="372"/>
        <end position="382"/>
    </location>
</feature>
<dbReference type="InterPro" id="IPR025941">
    <property type="entry name" value="Vps8_central_dom"/>
</dbReference>
<evidence type="ECO:0000256" key="1">
    <source>
        <dbReference type="ARBA" id="ARBA00009422"/>
    </source>
</evidence>
<name>A0A2P6TBI6_CHLSO</name>
<feature type="compositionally biased region" description="Pro residues" evidence="4">
    <location>
        <begin position="348"/>
        <end position="359"/>
    </location>
</feature>
<reference evidence="6 7" key="1">
    <citation type="journal article" date="2018" name="Plant J.">
        <title>Genome sequences of Chlorella sorokiniana UTEX 1602 and Micractinium conductrix SAG 241.80: implications to maltose excretion by a green alga.</title>
        <authorList>
            <person name="Arriola M.B."/>
            <person name="Velmurugan N."/>
            <person name="Zhang Y."/>
            <person name="Plunkett M.H."/>
            <person name="Hondzo H."/>
            <person name="Barney B.M."/>
        </authorList>
    </citation>
    <scope>NUCLEOTIDE SEQUENCE [LARGE SCALE GENOMIC DNA]</scope>
    <source>
        <strain evidence="7">UTEX 1602</strain>
    </source>
</reference>
<gene>
    <name evidence="6" type="ORF">C2E21_9442</name>
</gene>
<evidence type="ECO:0000256" key="3">
    <source>
        <dbReference type="SAM" id="Coils"/>
    </source>
</evidence>
<accession>A0A2P6TBI6</accession>
<dbReference type="GO" id="GO:0006623">
    <property type="term" value="P:protein targeting to vacuole"/>
    <property type="evidence" value="ECO:0007669"/>
    <property type="project" value="InterPro"/>
</dbReference>
<dbReference type="EMBL" id="LHPG02000027">
    <property type="protein sequence ID" value="PRW05912.1"/>
    <property type="molecule type" value="Genomic_DNA"/>
</dbReference>
<evidence type="ECO:0000313" key="7">
    <source>
        <dbReference type="Proteomes" id="UP000239899"/>
    </source>
</evidence>
<feature type="domain" description="Vacuolar protein sorting-associated protein 8 central" evidence="5">
    <location>
        <begin position="658"/>
        <end position="882"/>
    </location>
</feature>
<organism evidence="6 7">
    <name type="scientific">Chlorella sorokiniana</name>
    <name type="common">Freshwater green alga</name>
    <dbReference type="NCBI Taxonomy" id="3076"/>
    <lineage>
        <taxon>Eukaryota</taxon>
        <taxon>Viridiplantae</taxon>
        <taxon>Chlorophyta</taxon>
        <taxon>core chlorophytes</taxon>
        <taxon>Trebouxiophyceae</taxon>
        <taxon>Chlorellales</taxon>
        <taxon>Chlorellaceae</taxon>
        <taxon>Chlorella clade</taxon>
        <taxon>Chlorella</taxon>
    </lineage>
</organism>
<feature type="compositionally biased region" description="Gly residues" evidence="4">
    <location>
        <begin position="427"/>
        <end position="436"/>
    </location>
</feature>
<dbReference type="OrthoDB" id="289913at2759"/>
<keyword evidence="7" id="KW-1185">Reference proteome</keyword>
<evidence type="ECO:0000259" key="5">
    <source>
        <dbReference type="Pfam" id="PF12816"/>
    </source>
</evidence>
<dbReference type="PANTHER" id="PTHR12616">
    <property type="entry name" value="VACUOLAR PROTEIN SORTING VPS41"/>
    <property type="match status" value="1"/>
</dbReference>
<dbReference type="Pfam" id="PF12816">
    <property type="entry name" value="TPR_Vps8"/>
    <property type="match status" value="1"/>
</dbReference>
<dbReference type="PROSITE" id="PS50082">
    <property type="entry name" value="WD_REPEATS_2"/>
    <property type="match status" value="1"/>
</dbReference>
<dbReference type="GO" id="GO:0034058">
    <property type="term" value="P:endosomal vesicle fusion"/>
    <property type="evidence" value="ECO:0007669"/>
    <property type="project" value="TreeGrafter"/>
</dbReference>
<feature type="repeat" description="WD" evidence="2">
    <location>
        <begin position="82"/>
        <end position="120"/>
    </location>
</feature>
<evidence type="ECO:0000256" key="2">
    <source>
        <dbReference type="PROSITE-ProRule" id="PRU00221"/>
    </source>
</evidence>
<sequence>MAGRLEQLLSELLDSSDDEQLFRGPQPAGQPTCVTKYLGIAAVGTAGGTTFVLLPGTPAQAGGKQPAAQQPPRLLEVGDRALQAHRDAVTALALGRHGGAQVLLVAGHASGAVRVWELKSQLAGGVHFALTKSLGGMHAAPVTAAALLDGGGEGGATTWALTSDAHGRLMCHNLSRHLSVAASAISSFARGLTGGGGSGPSHLIPLQQAAGGSQFDPGLVCAIQPLHPPAAAPGSTGQQFAPDAASALFLPEAGQFLLVVCTRAALACALTPEGRLHMLHVFLPPHNTPADCSPYAAWRLASGGRAGAGGQPAPVVVTLAVAWQHSVSAYSATLLQRRAVAMQQGQQPPTPPAPLPPPALLRSWVVGPRSPPSGTGSSGSLSSAGAGDTGICGCCFLDSGPLVVLAAQGETSTAVHIFRPDHWAGGGAAGARGGTGSSSNPAGGATAGGCSSSSGSSEAEERLVLRDWVVGGQALAVVTTGSSYHQSVACFGDQLLLVNSQGLRVVQLLSWQQRLSALASQQGQLAAALLAAVRIYQAAASGGSGQVRQQGPGAAAWPADGSGAAPAEVQRQLLTILCAYVDQRLARVQHALPTEAAEEPSSQAPTGAQLADTAIGCCLLLRRPDALWSDLFPRFQAAAQGGSGSGSGSGSGGPEAAFLHQLLPFILSDQLPSVAPEVMQALVEQCVAGGAAEAVEQCVLRMDILSLDLNQLIPLCIRHRLFAALIAIFTRALRDHQTPAALLLVAAAAAADAEAAAGGDVPTNNEEAAPLDALLQQRESLRLAYKLLVFLRCCLLGQAYPPGTGAAATEQLQLARAQAVAFLLYSTGLSMWECWRLWGEVAHSAELGSLQQLPLSIQDPHPALRYLCRLDAPAVLGLLREALAGWDALEADLAEVCPDIASQLAPGGSGRTVAQAVVDAVVVLLEGEAFASPLPGGPAAVAVATGQPAAVASSEMAALRFLAAHLASNRAVVSGSVLLRVLGHLAQPAAAAAAGISDDMAADEREAVFCDVITAAAGGLGPADRQQALYLARRAGFLRAEARVRHAEGLHGEALACLARDTRHPTTAFKYVRDVLANPAAPISMQQRDAFTAAVLGQAPQLLSLDAPAAAQLVLDCFPGEQQAVLAQLEPHPQQQFAFLKGLVALHQAGQAAGQGANGSLKASSRSPALAALLGDMRVATLYLHLLCLYEPRSVLPYLQAHDAYNVDECLSHCLQHGVQDGAAFLLERRGDVASALRIHIRRLDAANRQLAAAVREGGLDLAATAAQAVAAAAEGGLAGRRLLGGRQVGPAAALMRQRRPSANMGPGEAAAAAAAATLLDSGAEQPAELRAARDALAGAVAMCLRYLQDRVALDASSFVAQSAAATAGDDPLEQLWFQVLQCYVQLLRELQQEEHALAEQLAAAGGRSGALQQQRWQLELLQELFTALMEDVIGSMAGQVPLRSIADVIIRQYGSDRWGDFKGTLLGLLTASGGELSILQSANRVVATGAGSAFFTLVHNTC</sequence>
<feature type="region of interest" description="Disordered" evidence="4">
    <location>
        <begin position="341"/>
        <end position="382"/>
    </location>
</feature>
<dbReference type="Gene3D" id="2.130.10.10">
    <property type="entry name" value="YVTN repeat-like/Quinoprotein amine dehydrogenase"/>
    <property type="match status" value="1"/>
</dbReference>
<comment type="similarity">
    <text evidence="1">Belongs to the VPS8 family.</text>
</comment>
<feature type="compositionally biased region" description="Low complexity" evidence="4">
    <location>
        <begin position="442"/>
        <end position="455"/>
    </location>
</feature>
<dbReference type="InterPro" id="IPR045111">
    <property type="entry name" value="Vps41/Vps8"/>
</dbReference>
<keyword evidence="2" id="KW-0853">WD repeat</keyword>
<dbReference type="GO" id="GO:0030897">
    <property type="term" value="C:HOPS complex"/>
    <property type="evidence" value="ECO:0007669"/>
    <property type="project" value="TreeGrafter"/>
</dbReference>
<dbReference type="Proteomes" id="UP000239899">
    <property type="component" value="Unassembled WGS sequence"/>
</dbReference>
<dbReference type="InterPro" id="IPR015943">
    <property type="entry name" value="WD40/YVTN_repeat-like_dom_sf"/>
</dbReference>
<evidence type="ECO:0000313" key="6">
    <source>
        <dbReference type="EMBL" id="PRW05912.1"/>
    </source>
</evidence>
<dbReference type="PANTHER" id="PTHR12616:SF8">
    <property type="entry name" value="VACUOLAR PROTEIN SORTING-ASSOCIATED PROTEIN 8 HOMOLOG"/>
    <property type="match status" value="1"/>
</dbReference>